<keyword evidence="3" id="KW-1185">Reference proteome</keyword>
<dbReference type="AlphaFoldDB" id="A0AA35TMP9"/>
<accession>A0AA35TMP9</accession>
<reference evidence="2" key="1">
    <citation type="submission" date="2023-03" db="EMBL/GenBank/DDBJ databases">
        <authorList>
            <person name="Steffen K."/>
            <person name="Cardenas P."/>
        </authorList>
    </citation>
    <scope>NUCLEOTIDE SEQUENCE</scope>
</reference>
<evidence type="ECO:0000256" key="1">
    <source>
        <dbReference type="SAM" id="MobiDB-lite"/>
    </source>
</evidence>
<comment type="caution">
    <text evidence="2">The sequence shown here is derived from an EMBL/GenBank/DDBJ whole genome shotgun (WGS) entry which is preliminary data.</text>
</comment>
<protein>
    <submittedName>
        <fullName evidence="2">Uncharacterized protein</fullName>
    </submittedName>
</protein>
<name>A0AA35TMP9_GEOBA</name>
<feature type="region of interest" description="Disordered" evidence="1">
    <location>
        <begin position="1"/>
        <end position="29"/>
    </location>
</feature>
<evidence type="ECO:0000313" key="3">
    <source>
        <dbReference type="Proteomes" id="UP001174909"/>
    </source>
</evidence>
<feature type="compositionally biased region" description="Polar residues" evidence="1">
    <location>
        <begin position="1"/>
        <end position="20"/>
    </location>
</feature>
<evidence type="ECO:0000313" key="2">
    <source>
        <dbReference type="EMBL" id="CAI8051125.1"/>
    </source>
</evidence>
<organism evidence="2 3">
    <name type="scientific">Geodia barretti</name>
    <name type="common">Barrett's horny sponge</name>
    <dbReference type="NCBI Taxonomy" id="519541"/>
    <lineage>
        <taxon>Eukaryota</taxon>
        <taxon>Metazoa</taxon>
        <taxon>Porifera</taxon>
        <taxon>Demospongiae</taxon>
        <taxon>Heteroscleromorpha</taxon>
        <taxon>Tetractinellida</taxon>
        <taxon>Astrophorina</taxon>
        <taxon>Geodiidae</taxon>
        <taxon>Geodia</taxon>
    </lineage>
</organism>
<gene>
    <name evidence="2" type="ORF">GBAR_LOCUS28009</name>
</gene>
<dbReference type="EMBL" id="CASHTH010003904">
    <property type="protein sequence ID" value="CAI8051125.1"/>
    <property type="molecule type" value="Genomic_DNA"/>
</dbReference>
<proteinExistence type="predicted"/>
<sequence length="95" mass="10350">MMMSSGSREQRRSIWSSPSRSGPWATPKRISSACGRAACSIRYSWMPRRVHPSLPSVMACSGPNTRAHCAGKRQARLALFSVSATEARITSPVCP</sequence>
<dbReference type="Proteomes" id="UP001174909">
    <property type="component" value="Unassembled WGS sequence"/>
</dbReference>